<accession>A0A101HUA3</accession>
<organism evidence="2 3">
    <name type="scientific">Pelotomaculum thermopropionicum</name>
    <dbReference type="NCBI Taxonomy" id="110500"/>
    <lineage>
        <taxon>Bacteria</taxon>
        <taxon>Bacillati</taxon>
        <taxon>Bacillota</taxon>
        <taxon>Clostridia</taxon>
        <taxon>Eubacteriales</taxon>
        <taxon>Desulfotomaculaceae</taxon>
        <taxon>Pelotomaculum</taxon>
    </lineage>
</organism>
<comment type="caution">
    <text evidence="2">The sequence shown here is derived from an EMBL/GenBank/DDBJ whole genome shotgun (WGS) entry which is preliminary data.</text>
</comment>
<sequence length="144" mass="16728">MVFKVRGIFNLRGRKFRLSIRNLRERARKGAYLRYYMQQPGEDARSIWGKRLDIAGGLLLGWFLSFLLLMNLTGRLLTALALSLPLPAAGFLLSKKFLQVKEQKNRFRRRLWLAGQKFMENIVKMETQKEFVPCVRDILAALPG</sequence>
<dbReference type="AlphaFoldDB" id="A0A101HUA3"/>
<reference evidence="3" key="1">
    <citation type="journal article" date="2015" name="MBio">
        <title>Genome-Resolved Metagenomic Analysis Reveals Roles for Candidate Phyla and Other Microbial Community Members in Biogeochemical Transformations in Oil Reservoirs.</title>
        <authorList>
            <person name="Hu P."/>
            <person name="Tom L."/>
            <person name="Singh A."/>
            <person name="Thomas B.C."/>
            <person name="Baker B.J."/>
            <person name="Piceno Y.M."/>
            <person name="Andersen G.L."/>
            <person name="Banfield J.F."/>
        </authorList>
    </citation>
    <scope>NUCLEOTIDE SEQUENCE [LARGE SCALE GENOMIC DNA]</scope>
</reference>
<protein>
    <submittedName>
        <fullName evidence="2">Uncharacterized protein</fullName>
    </submittedName>
</protein>
<gene>
    <name evidence="2" type="ORF">XD97_0300</name>
</gene>
<evidence type="ECO:0000313" key="3">
    <source>
        <dbReference type="Proteomes" id="UP000054705"/>
    </source>
</evidence>
<feature type="transmembrane region" description="Helical" evidence="1">
    <location>
        <begin position="52"/>
        <end position="70"/>
    </location>
</feature>
<name>A0A101HUA3_9FIRM</name>
<evidence type="ECO:0000256" key="1">
    <source>
        <dbReference type="SAM" id="Phobius"/>
    </source>
</evidence>
<evidence type="ECO:0000313" key="2">
    <source>
        <dbReference type="EMBL" id="KUK82979.1"/>
    </source>
</evidence>
<dbReference type="EMBL" id="LGGS01000055">
    <property type="protein sequence ID" value="KUK82979.1"/>
    <property type="molecule type" value="Genomic_DNA"/>
</dbReference>
<feature type="non-terminal residue" evidence="2">
    <location>
        <position position="144"/>
    </location>
</feature>
<keyword evidence="1" id="KW-0472">Membrane</keyword>
<proteinExistence type="predicted"/>
<keyword evidence="1" id="KW-0812">Transmembrane</keyword>
<keyword evidence="1" id="KW-1133">Transmembrane helix</keyword>
<dbReference type="Proteomes" id="UP000054705">
    <property type="component" value="Unassembled WGS sequence"/>
</dbReference>
<feature type="transmembrane region" description="Helical" evidence="1">
    <location>
        <begin position="76"/>
        <end position="94"/>
    </location>
</feature>